<dbReference type="Gene3D" id="3.40.50.2300">
    <property type="match status" value="1"/>
</dbReference>
<dbReference type="InterPro" id="IPR050595">
    <property type="entry name" value="Bact_response_regulator"/>
</dbReference>
<dbReference type="GO" id="GO:0000160">
    <property type="term" value="P:phosphorelay signal transduction system"/>
    <property type="evidence" value="ECO:0007669"/>
    <property type="project" value="InterPro"/>
</dbReference>
<feature type="domain" description="Response regulatory" evidence="3">
    <location>
        <begin position="3"/>
        <end position="119"/>
    </location>
</feature>
<keyword evidence="1 2" id="KW-0597">Phosphoprotein</keyword>
<evidence type="ECO:0000256" key="1">
    <source>
        <dbReference type="ARBA" id="ARBA00022553"/>
    </source>
</evidence>
<dbReference type="eggNOG" id="COG3706">
    <property type="taxonomic scope" value="Bacteria"/>
</dbReference>
<dbReference type="AlphaFoldDB" id="E1IEE3"/>
<proteinExistence type="predicted"/>
<dbReference type="Pfam" id="PF00072">
    <property type="entry name" value="Response_reg"/>
    <property type="match status" value="1"/>
</dbReference>
<sequence>MKTILVVDDNTDNRNIIAQMLKISGFQVVCAINGVHALEVAASERPDLIMMDMAMPVMDGWSATGHLKADPELNRIPVIAVTGHVTQNEINRALNMGCEDVITKPIDFETMIQKVRRYATRHMIVVQ</sequence>
<feature type="modified residue" description="4-aspartylphosphate" evidence="2">
    <location>
        <position position="52"/>
    </location>
</feature>
<organism evidence="4 5">
    <name type="scientific">Oscillochloris trichoides DG-6</name>
    <dbReference type="NCBI Taxonomy" id="765420"/>
    <lineage>
        <taxon>Bacteria</taxon>
        <taxon>Bacillati</taxon>
        <taxon>Chloroflexota</taxon>
        <taxon>Chloroflexia</taxon>
        <taxon>Chloroflexales</taxon>
        <taxon>Chloroflexineae</taxon>
        <taxon>Oscillochloridaceae</taxon>
        <taxon>Oscillochloris</taxon>
    </lineage>
</organism>
<accession>E1IEE3</accession>
<dbReference type="PANTHER" id="PTHR44591:SF23">
    <property type="entry name" value="CHEY SUBFAMILY"/>
    <property type="match status" value="1"/>
</dbReference>
<evidence type="ECO:0000256" key="2">
    <source>
        <dbReference type="PROSITE-ProRule" id="PRU00169"/>
    </source>
</evidence>
<dbReference type="EMBL" id="ADVR01000052">
    <property type="protein sequence ID" value="EFO80469.1"/>
    <property type="molecule type" value="Genomic_DNA"/>
</dbReference>
<reference evidence="4 5" key="1">
    <citation type="journal article" date="2011" name="J. Bacteriol.">
        <title>Draft genome sequence of the anoxygenic filamentous phototrophic bacterium Oscillochloris trichoides subsp. DG-6.</title>
        <authorList>
            <person name="Kuznetsov B.B."/>
            <person name="Ivanovsky R.N."/>
            <person name="Keppen O.I."/>
            <person name="Sukhacheva M.V."/>
            <person name="Bumazhkin B.K."/>
            <person name="Patutina E.O."/>
            <person name="Beletsky A.V."/>
            <person name="Mardanov A.V."/>
            <person name="Baslerov R.V."/>
            <person name="Panteleeva A.N."/>
            <person name="Kolganova T.V."/>
            <person name="Ravin N.V."/>
            <person name="Skryabin K.G."/>
        </authorList>
    </citation>
    <scope>NUCLEOTIDE SEQUENCE [LARGE SCALE GENOMIC DNA]</scope>
    <source>
        <strain evidence="4 5">DG-6</strain>
    </source>
</reference>
<keyword evidence="5" id="KW-1185">Reference proteome</keyword>
<comment type="caution">
    <text evidence="4">The sequence shown here is derived from an EMBL/GenBank/DDBJ whole genome shotgun (WGS) entry which is preliminary data.</text>
</comment>
<evidence type="ECO:0000313" key="5">
    <source>
        <dbReference type="Proteomes" id="UP000054010"/>
    </source>
</evidence>
<dbReference type="OrthoDB" id="9802491at2"/>
<gene>
    <name evidence="4" type="ORF">OSCT_1694</name>
</gene>
<dbReference type="InterPro" id="IPR011006">
    <property type="entry name" value="CheY-like_superfamily"/>
</dbReference>
<protein>
    <submittedName>
        <fullName evidence="4">Response regulator receiver</fullName>
    </submittedName>
</protein>
<dbReference type="InterPro" id="IPR001789">
    <property type="entry name" value="Sig_transdc_resp-reg_receiver"/>
</dbReference>
<evidence type="ECO:0000259" key="3">
    <source>
        <dbReference type="PROSITE" id="PS50110"/>
    </source>
</evidence>
<evidence type="ECO:0000313" key="4">
    <source>
        <dbReference type="EMBL" id="EFO80469.1"/>
    </source>
</evidence>
<name>E1IEE3_9CHLR</name>
<dbReference type="SMART" id="SM00448">
    <property type="entry name" value="REC"/>
    <property type="match status" value="1"/>
</dbReference>
<dbReference type="STRING" id="765420.OSCT_1694"/>
<dbReference type="SUPFAM" id="SSF52172">
    <property type="entry name" value="CheY-like"/>
    <property type="match status" value="1"/>
</dbReference>
<dbReference type="PROSITE" id="PS50110">
    <property type="entry name" value="RESPONSE_REGULATORY"/>
    <property type="match status" value="1"/>
</dbReference>
<dbReference type="Proteomes" id="UP000054010">
    <property type="component" value="Unassembled WGS sequence"/>
</dbReference>
<dbReference type="PANTHER" id="PTHR44591">
    <property type="entry name" value="STRESS RESPONSE REGULATOR PROTEIN 1"/>
    <property type="match status" value="1"/>
</dbReference>
<dbReference type="HOGENOM" id="CLU_000445_69_17_0"/>